<dbReference type="Pfam" id="PF00550">
    <property type="entry name" value="PP-binding"/>
    <property type="match status" value="2"/>
</dbReference>
<dbReference type="InterPro" id="IPR010060">
    <property type="entry name" value="NRPS_synth"/>
</dbReference>
<protein>
    <submittedName>
        <fullName evidence="7">Non-ribosomal peptide synthetase</fullName>
    </submittedName>
</protein>
<dbReference type="InterPro" id="IPR006162">
    <property type="entry name" value="Ppantetheine_attach_site"/>
</dbReference>
<evidence type="ECO:0000259" key="6">
    <source>
        <dbReference type="PROSITE" id="PS50075"/>
    </source>
</evidence>
<keyword evidence="3" id="KW-0597">Phosphoprotein</keyword>
<name>A0A7T2TXV0_9BURK</name>
<dbReference type="SUPFAM" id="SSF47336">
    <property type="entry name" value="ACP-like"/>
    <property type="match status" value="2"/>
</dbReference>
<dbReference type="GO" id="GO:0031177">
    <property type="term" value="F:phosphopantetheine binding"/>
    <property type="evidence" value="ECO:0007669"/>
    <property type="project" value="InterPro"/>
</dbReference>
<keyword evidence="7" id="KW-0614">Plasmid</keyword>
<dbReference type="Gene3D" id="3.40.50.980">
    <property type="match status" value="2"/>
</dbReference>
<dbReference type="PANTHER" id="PTHR45527:SF1">
    <property type="entry name" value="FATTY ACID SYNTHASE"/>
    <property type="match status" value="1"/>
</dbReference>
<evidence type="ECO:0000256" key="5">
    <source>
        <dbReference type="ARBA" id="ARBA00022737"/>
    </source>
</evidence>
<organism evidence="7 8">
    <name type="scientific">Burkholderia humptydooensis</name>
    <dbReference type="NCBI Taxonomy" id="430531"/>
    <lineage>
        <taxon>Bacteria</taxon>
        <taxon>Pseudomonadati</taxon>
        <taxon>Pseudomonadota</taxon>
        <taxon>Betaproteobacteria</taxon>
        <taxon>Burkholderiales</taxon>
        <taxon>Burkholderiaceae</taxon>
        <taxon>Burkholderia</taxon>
        <taxon>pseudomallei group</taxon>
    </lineage>
</organism>
<dbReference type="NCBIfam" id="NF003417">
    <property type="entry name" value="PRK04813.1"/>
    <property type="match status" value="2"/>
</dbReference>
<evidence type="ECO:0000313" key="7">
    <source>
        <dbReference type="EMBL" id="QPS41941.1"/>
    </source>
</evidence>
<dbReference type="InterPro" id="IPR044894">
    <property type="entry name" value="TubC_N_sf"/>
</dbReference>
<dbReference type="EMBL" id="CP065685">
    <property type="protein sequence ID" value="QPS41941.1"/>
    <property type="molecule type" value="Genomic_DNA"/>
</dbReference>
<dbReference type="Pfam" id="PF13193">
    <property type="entry name" value="AMP-binding_C"/>
    <property type="match status" value="2"/>
</dbReference>
<dbReference type="GO" id="GO:0005829">
    <property type="term" value="C:cytosol"/>
    <property type="evidence" value="ECO:0007669"/>
    <property type="project" value="TreeGrafter"/>
</dbReference>
<dbReference type="InterPro" id="IPR023213">
    <property type="entry name" value="CAT-like_dom_sf"/>
</dbReference>
<dbReference type="CDD" id="cd19531">
    <property type="entry name" value="LCL_NRPS-like"/>
    <property type="match status" value="1"/>
</dbReference>
<sequence>MTMARLMTDLADAGITLHRRGDQLHVQGPPGALDGALVARLRDAKPALLRVLDDEAARAAPLAPALPGEAGDEAALSPGQARLVAATQLGDPAMYNEQAAIELADAVDAAVIARAFAALARRHDILRTVFVDGEPQRQAVLAEPAVALQQWVVDGDDTLRARAAELARVPFASGAPMWRVDLFSTPERLAVLVLTIHHAIFDRWSMSVLIRDFSAYLAAPEAQDAPQAASPRLSYRDFSAWQRRWMATPDYAAQLDSWVDTLAAVDEVPAIRGDRARPSAPNRRGGTVRVEIPADCIDAAAAFSRTRNTTLFTTLFSAFALLQHRYTGEAQVLTLTPAANRPFQAAEDIAGYFVNLVALAANVRDDDSFGALVDRMRDVTARAFAQQGVPLDAIVERLRARGGPRHDQFAQTVFAFQNVRLPAVRTASGTATPFDLDSPFARFDLYLSIEGDERGTFAVWQYDTDLFDADTIRQLGTHYLALLRAALAAPDANAQALPMLSDDEAARLRAWGRHAEPYRADATIVALFREQAAAHPGRTALEQSAARWTYADLDRWSDRATASLRAAGVAPGAVVGVAGERSPRLLAAFLAVLKAGAAYLPLDPGYPAARLRAMLADAAPALVIVADGLDTGWLGDYAGTVLRLSDCEAEAAPARVDAAGDARRATADDLAYVMYTSGSTGQPKGVAIPHRGVVRLATGGAYARLDASTVMLQQSPLGFDASTFEIWGCWLNGGRLVLAASGMPFFDAVSAAIAHDGVTTMWLTADLFRMMVDEEPAALGGLRELLAGGDALPVASCRAFLDACPGVALINGYGPTENTTFTCSHRVTAADVRRGSIPIGRPIGNTEVRVVDARGRLVPVGVPGELWAGGDGLALGYLGRADLTAERFVDTQPPDGGRWYRTGDRVRWRRDGVLEFLGRIDAQIKLRGYRIELGEIEATLGQHPALSGCAVALRRSAADEKQLVGYLVARPEARAAADAGEVQAWLDSRLPGYMVPRTWVWLDALPQSANGKVDRKRLPEPVVEVGTVAAGNEAEAALVEIWQGLLGLERVGVRDNFFALGGDSILSIQMASRAAERGLRISPQQVFSYPTIAELAAQGGEAEEVRGVMAEQGEVQGEVMPSPIQAWYLGWPGKDWEQFSQGAYLGLGEHLEPKVLIAALQAVAQHHDALRIAWRHDGNAWHQDSAAGAPVEVRIEDLRGLGEAEAEARLEASAVELQAGLRLSGPSLWAARLYRMEQGWRLLWLVHHASVDGVSWRILLEDLWRGYAALQKNEAVKWPAKTVSYQAWSREMSEWSRTLPESELRYWQERDVPGMLLPTDGDKASANVVGTESRVSLHWDAETTERWLRQAGEAYRMRPEELLVAALARTLSDWTGTAECVLDLEGHGRDGLAGVDVSRTVGWFTSLYPLRLPLSGELSRDLKSVKEQMRGVPHSGIGYGALRHGIKAPELGGYDRTICFNYLGQWRLDEGGEPRATWLGEPPGGTRSAAMRRRYALDVVAQVHDGRLHVDWLYSSALHEAATITALADRFRTALDAVLSHCLSPQAGGLTPSDLPLAHLDQNDIDAIERDHPRLEALYGVTPLQQGILFHSIADERASLYVEQLHWKMTGAFDVARFERAWSDVAAAHASLRTTFRWRNLKSAVQIVHDRLEPGWDVLDWRALSADTCASRFAALCELDRERGFDLERGPLLRGTLVREPGDAWRFLWSYHHAIVDGWSVPLILKQVLDRYAGLGAGDARPLPGSRFLPFVNWLAARDPREQAAYWKQVLHGIDEPTPIGFASPARGPQPQGQGRRAFTFTPALRDQVDRAARHAGVTRASLLTGAWALTLGYAGGGRDVVFGMTLSGRPATLPGVEQMVGLFINTVPVRVGIDDDARVSSWLQDLHRQQSERARLGAASLTDIQRWAGYDGDALLSSLFVVENYPVDRTLARRDVGLDLDVSEFAAVATRTNYPLVAQLIPGDDTVLLVDFDTSRYDDAGIGRLGASFLHVLAQLAAQPDARLGDLTLVDDGEARRLIHDWNATPPVGEGDLLHAGIERHARLTPLAPAIVGDGDAMNYRELADETLRVARAVAAAGARREPVAVLLPRGTRTVAAYSGVMRAGCAYVPADPAMPPGRLRDVLATVGYVLTTRANLSLLDGVAARAIVIDAHESAAADAALPEVALDDLAYVMFTSGSTGKPKGVMITHRAASLTIEAILRRHAIGASDRLMCVSAAGFDLSVFDFFGAFAAGAAVVLAPESSTVAPGVWLDLMARERATVWESVPAVMELLLLECRQSDRTLPPSLKLVMLSGDRVPVGLPAQIRAAAISDPEVLALGGATEAAIWSCWYDTRGLAPDAAFVPYGRHLPGQRLYVLSSSLQAVPIGVPGDLWIAGAGVALGYLGQPDLTVYRFVDNPHVPGERMYRTGDRARVLADGNLEFLGRVDDQVKIGGFRIEIGEIEAALAAAPGVERGVASVFERDGRRMIAGYVLLRANATFDLAAIRDTLARRLPPYMLPASVMALDSVPLSANGKVDRKRLPEPVVEVGTVAAGNEAEAALVEIWQGLLGLERVGVRDNFFALGGDSILSIQMASRAAERGLRISPQQVFSYPTIAELAAQGGEAEEVRGVMAEQGEVQGEVMPSPIQAWYLGWPGKDWEQFSQGAYLGLREHVEAEVLIAALQAVAQHHDALRIAWRHDGNAWHQDSAAGAPVEVRIEDLRGLGEAEAEACLEASTVELQVGLRLSGPSLWAARLYRMEQGWRLLWLVHHASVDGVSWRILLEDLWRGYAALQKNEAVKWPAKTVSYQAWSREMSEWSRTLPESELRYWQERDVPGMLLPTDGDKASANVVGTESRVSLHWDAETTERWLRQAGEAYRMRPEELLVAALARTLSDWTGTAECVLDLEGHGRDGLAGVDVSRTVGWFTSLYPLRLPLSGELSRDLKSVKEQMRGVPHSGIGYGALRHGIKAPELGGYDRTICFNYLGQWRLDEGGEPRATWLGEPPGGTRSAAMRRRYALDVVAQVHDGRLHVDWLYSSALHEAATITALADRFRTALDAVLSHCLSPQAGGLTPSDLPLAHLDQCDIDEVLQLLNEQP</sequence>
<dbReference type="PROSITE" id="PS00455">
    <property type="entry name" value="AMP_BINDING"/>
    <property type="match status" value="2"/>
</dbReference>
<dbReference type="GO" id="GO:0047527">
    <property type="term" value="F:2,3-dihydroxybenzoate-serine ligase activity"/>
    <property type="evidence" value="ECO:0007669"/>
    <property type="project" value="TreeGrafter"/>
</dbReference>
<evidence type="ECO:0000256" key="2">
    <source>
        <dbReference type="ARBA" id="ARBA00022450"/>
    </source>
</evidence>
<dbReference type="PROSITE" id="PS00012">
    <property type="entry name" value="PHOSPHOPANTETHEINE"/>
    <property type="match status" value="2"/>
</dbReference>
<feature type="domain" description="Carrier" evidence="6">
    <location>
        <begin position="1029"/>
        <end position="1103"/>
    </location>
</feature>
<feature type="domain" description="Carrier" evidence="6">
    <location>
        <begin position="2534"/>
        <end position="2608"/>
    </location>
</feature>
<dbReference type="InterPro" id="IPR020806">
    <property type="entry name" value="PKS_PP-bd"/>
</dbReference>
<dbReference type="InterPro" id="IPR042099">
    <property type="entry name" value="ANL_N_sf"/>
</dbReference>
<reference evidence="7 8" key="1">
    <citation type="submission" date="2020-12" db="EMBL/GenBank/DDBJ databases">
        <title>FDA dAtabase for Regulatory Grade micrObial Sequences (FDA-ARGOS): Supporting development and validation of Infectious Disease Dx tests.</title>
        <authorList>
            <person name="Nelson B."/>
            <person name="Plummer A."/>
            <person name="Tallon L."/>
            <person name="Sadzewicz L."/>
            <person name="Zhao X."/>
            <person name="Boylan J."/>
            <person name="Ott S."/>
            <person name="Bowen H."/>
            <person name="Vavikolanu K."/>
            <person name="Mehta A."/>
            <person name="Aluvathingal J."/>
            <person name="Nadendla S."/>
            <person name="Myers T."/>
            <person name="Yan Y."/>
            <person name="Sichtig H."/>
        </authorList>
    </citation>
    <scope>NUCLEOTIDE SEQUENCE [LARGE SCALE GENOMIC DNA]</scope>
    <source>
        <strain evidence="7 8">FDAARGOS_899</strain>
        <plasmid evidence="7 8">unnamed</plasmid>
    </source>
</reference>
<dbReference type="SMART" id="SM00823">
    <property type="entry name" value="PKS_PP"/>
    <property type="match status" value="2"/>
</dbReference>
<dbReference type="Gene3D" id="3.30.559.10">
    <property type="entry name" value="Chloramphenicol acetyltransferase-like domain"/>
    <property type="match status" value="4"/>
</dbReference>
<dbReference type="NCBIfam" id="TIGR01733">
    <property type="entry name" value="AA-adenyl-dom"/>
    <property type="match status" value="2"/>
</dbReference>
<evidence type="ECO:0000256" key="3">
    <source>
        <dbReference type="ARBA" id="ARBA00022553"/>
    </source>
</evidence>
<proteinExistence type="predicted"/>
<dbReference type="InterPro" id="IPR000873">
    <property type="entry name" value="AMP-dep_synth/lig_dom"/>
</dbReference>
<keyword evidence="5" id="KW-0677">Repeat</keyword>
<dbReference type="InterPro" id="IPR036736">
    <property type="entry name" value="ACP-like_sf"/>
</dbReference>
<gene>
    <name evidence="7" type="ORF">I6G56_01270</name>
</gene>
<evidence type="ECO:0000256" key="4">
    <source>
        <dbReference type="ARBA" id="ARBA00022723"/>
    </source>
</evidence>
<evidence type="ECO:0000313" key="8">
    <source>
        <dbReference type="Proteomes" id="UP000594943"/>
    </source>
</evidence>
<dbReference type="Proteomes" id="UP000594943">
    <property type="component" value="Plasmid unnamed"/>
</dbReference>
<dbReference type="FunFam" id="3.40.50.980:FF:000001">
    <property type="entry name" value="Non-ribosomal peptide synthetase"/>
    <property type="match status" value="1"/>
</dbReference>
<dbReference type="Gene3D" id="3.30.559.30">
    <property type="entry name" value="Nonribosomal peptide synthetase, condensation domain"/>
    <property type="match status" value="4"/>
</dbReference>
<dbReference type="FunFam" id="3.40.50.12780:FF:000012">
    <property type="entry name" value="Non-ribosomal peptide synthetase"/>
    <property type="match status" value="1"/>
</dbReference>
<dbReference type="Gene3D" id="1.10.1200.10">
    <property type="entry name" value="ACP-like"/>
    <property type="match status" value="2"/>
</dbReference>
<keyword evidence="2" id="KW-0596">Phosphopantetheine</keyword>
<dbReference type="GO" id="GO:0043041">
    <property type="term" value="P:amino acid activation for nonribosomal peptide biosynthetic process"/>
    <property type="evidence" value="ECO:0007669"/>
    <property type="project" value="TreeGrafter"/>
</dbReference>
<dbReference type="Gene3D" id="1.10.10.1830">
    <property type="entry name" value="Non-ribosomal peptide synthase, adenylation domain"/>
    <property type="match status" value="1"/>
</dbReference>
<comment type="cofactor">
    <cofactor evidence="1">
        <name>pantetheine 4'-phosphate</name>
        <dbReference type="ChEBI" id="CHEBI:47942"/>
    </cofactor>
</comment>
<dbReference type="FunFam" id="1.10.1200.10:FF:000005">
    <property type="entry name" value="Nonribosomal peptide synthetase 1"/>
    <property type="match status" value="2"/>
</dbReference>
<dbReference type="InterPro" id="IPR010071">
    <property type="entry name" value="AA_adenyl_dom"/>
</dbReference>
<dbReference type="Pfam" id="PF00501">
    <property type="entry name" value="AMP-binding"/>
    <property type="match status" value="2"/>
</dbReference>
<dbReference type="InterPro" id="IPR045851">
    <property type="entry name" value="AMP-bd_C_sf"/>
</dbReference>
<dbReference type="Pfam" id="PF00668">
    <property type="entry name" value="Condensation"/>
    <property type="match status" value="4"/>
</dbReference>
<dbReference type="RefSeq" id="WP_082262297.1">
    <property type="nucleotide sequence ID" value="NZ_CP013381.1"/>
</dbReference>
<evidence type="ECO:0000256" key="1">
    <source>
        <dbReference type="ARBA" id="ARBA00001957"/>
    </source>
</evidence>
<keyword evidence="4" id="KW-0479">Metal-binding</keyword>
<dbReference type="GO" id="GO:0009239">
    <property type="term" value="P:enterobactin biosynthetic process"/>
    <property type="evidence" value="ECO:0007669"/>
    <property type="project" value="TreeGrafter"/>
</dbReference>
<dbReference type="PANTHER" id="PTHR45527">
    <property type="entry name" value="NONRIBOSOMAL PEPTIDE SYNTHETASE"/>
    <property type="match status" value="1"/>
</dbReference>
<dbReference type="KEGG" id="bhg:I6G56_01270"/>
<dbReference type="GO" id="GO:0009366">
    <property type="term" value="C:enterobactin synthetase complex"/>
    <property type="evidence" value="ECO:0007669"/>
    <property type="project" value="TreeGrafter"/>
</dbReference>
<dbReference type="GO" id="GO:0046872">
    <property type="term" value="F:metal ion binding"/>
    <property type="evidence" value="ECO:0007669"/>
    <property type="project" value="UniProtKB-KW"/>
</dbReference>
<dbReference type="Gene3D" id="3.30.300.30">
    <property type="match status" value="2"/>
</dbReference>
<dbReference type="PROSITE" id="PS50075">
    <property type="entry name" value="CARRIER"/>
    <property type="match status" value="2"/>
</dbReference>
<dbReference type="InterPro" id="IPR025110">
    <property type="entry name" value="AMP-bd_C"/>
</dbReference>
<dbReference type="Gene3D" id="2.30.38.10">
    <property type="entry name" value="Luciferase, Domain 3"/>
    <property type="match status" value="1"/>
</dbReference>
<dbReference type="InterPro" id="IPR009081">
    <property type="entry name" value="PP-bd_ACP"/>
</dbReference>
<dbReference type="Gene3D" id="3.40.50.12780">
    <property type="entry name" value="N-terminal domain of ligase-like"/>
    <property type="match status" value="1"/>
</dbReference>
<dbReference type="FunFam" id="3.30.300.30:FF:000015">
    <property type="entry name" value="Nonribosomal peptide synthase SidD"/>
    <property type="match status" value="1"/>
</dbReference>
<dbReference type="NCBIfam" id="TIGR01720">
    <property type="entry name" value="NRPS-para261"/>
    <property type="match status" value="2"/>
</dbReference>
<dbReference type="SUPFAM" id="SSF56801">
    <property type="entry name" value="Acetyl-CoA synthetase-like"/>
    <property type="match status" value="2"/>
</dbReference>
<dbReference type="CDD" id="cd19543">
    <property type="entry name" value="DCL_NRPS"/>
    <property type="match status" value="1"/>
</dbReference>
<dbReference type="SUPFAM" id="SSF52777">
    <property type="entry name" value="CoA-dependent acyltransferases"/>
    <property type="match status" value="8"/>
</dbReference>
<dbReference type="InterPro" id="IPR001242">
    <property type="entry name" value="Condensation_dom"/>
</dbReference>
<geneLocation type="plasmid" evidence="7 8">
    <name>unnamed</name>
</geneLocation>
<dbReference type="InterPro" id="IPR020845">
    <property type="entry name" value="AMP-binding_CS"/>
</dbReference>
<dbReference type="CDD" id="cd12117">
    <property type="entry name" value="A_NRPS_Srf_like"/>
    <property type="match status" value="1"/>
</dbReference>
<accession>A0A7T2TXV0</accession>